<proteinExistence type="predicted"/>
<protein>
    <submittedName>
        <fullName evidence="3">Uncharacterized protein</fullName>
    </submittedName>
</protein>
<dbReference type="Proteomes" id="UP000176558">
    <property type="component" value="Unassembled WGS sequence"/>
</dbReference>
<keyword evidence="2" id="KW-0812">Transmembrane</keyword>
<evidence type="ECO:0000313" key="3">
    <source>
        <dbReference type="EMBL" id="OHB12302.1"/>
    </source>
</evidence>
<name>A0A1G2USK3_9BACT</name>
<feature type="compositionally biased region" description="Low complexity" evidence="1">
    <location>
        <begin position="62"/>
        <end position="73"/>
    </location>
</feature>
<sequence>MSKKIIIIISVVLGILLIALVGYYFIVQNNTPGTGSGLSVFKNFFPFGGNEVPAPSGDDPNNENVPQNQPEQSNFTKKLRQLSSMPVSGAGVLDVKAGTVVRYIEKATGHIYEVELFSPKQGRISNTTIPLVYDALWGNKNNSLIARYLKDDDRIVDTYSLTIKEVSTTTENTVSGIVFPENISDVSVFDTNVFYLEQGNSSSNGYISNFSGGNKKLIWNSPTKELLSQFVNAKTVALTTKPHQSFPGFLYFVDTGTGQVKKILGDILGLSTLTNPLATQVLYLDQGTNQMSVFDIKSKVITNLVPATFPEKCAWSKKDALIIYCAVPKGSTGSNSLTDWYMGFISFSDDVWKFDTKNNISVIVDDLTLDSGTIIDVTKPILSDNGQYLVFINRIDNTLWSLDLLK</sequence>
<organism evidence="3 4">
    <name type="scientific">Candidatus Zambryskibacteria bacterium RIFCSPLOWO2_12_FULL_39_23</name>
    <dbReference type="NCBI Taxonomy" id="1802776"/>
    <lineage>
        <taxon>Bacteria</taxon>
        <taxon>Candidatus Zambryskiibacteriota</taxon>
    </lineage>
</organism>
<comment type="caution">
    <text evidence="3">The sequence shown here is derived from an EMBL/GenBank/DDBJ whole genome shotgun (WGS) entry which is preliminary data.</text>
</comment>
<evidence type="ECO:0000313" key="4">
    <source>
        <dbReference type="Proteomes" id="UP000176558"/>
    </source>
</evidence>
<dbReference type="AlphaFoldDB" id="A0A1G2USK3"/>
<keyword evidence="2" id="KW-0472">Membrane</keyword>
<reference evidence="3 4" key="1">
    <citation type="journal article" date="2016" name="Nat. Commun.">
        <title>Thousands of microbial genomes shed light on interconnected biogeochemical processes in an aquifer system.</title>
        <authorList>
            <person name="Anantharaman K."/>
            <person name="Brown C.T."/>
            <person name="Hug L.A."/>
            <person name="Sharon I."/>
            <person name="Castelle C.J."/>
            <person name="Probst A.J."/>
            <person name="Thomas B.C."/>
            <person name="Singh A."/>
            <person name="Wilkins M.J."/>
            <person name="Karaoz U."/>
            <person name="Brodie E.L."/>
            <person name="Williams K.H."/>
            <person name="Hubbard S.S."/>
            <person name="Banfield J.F."/>
        </authorList>
    </citation>
    <scope>NUCLEOTIDE SEQUENCE [LARGE SCALE GENOMIC DNA]</scope>
</reference>
<dbReference type="SUPFAM" id="SSF69304">
    <property type="entry name" value="Tricorn protease N-terminal domain"/>
    <property type="match status" value="1"/>
</dbReference>
<dbReference type="EMBL" id="MHWT01000018">
    <property type="protein sequence ID" value="OHB12302.1"/>
    <property type="molecule type" value="Genomic_DNA"/>
</dbReference>
<accession>A0A1G2USK3</accession>
<feature type="region of interest" description="Disordered" evidence="1">
    <location>
        <begin position="52"/>
        <end position="73"/>
    </location>
</feature>
<feature type="transmembrane region" description="Helical" evidence="2">
    <location>
        <begin position="5"/>
        <end position="26"/>
    </location>
</feature>
<evidence type="ECO:0000256" key="2">
    <source>
        <dbReference type="SAM" id="Phobius"/>
    </source>
</evidence>
<gene>
    <name evidence="3" type="ORF">A3G99_00310</name>
</gene>
<evidence type="ECO:0000256" key="1">
    <source>
        <dbReference type="SAM" id="MobiDB-lite"/>
    </source>
</evidence>
<keyword evidence="2" id="KW-1133">Transmembrane helix</keyword>